<proteinExistence type="predicted"/>
<dbReference type="SMART" id="SM00267">
    <property type="entry name" value="GGDEF"/>
    <property type="match status" value="1"/>
</dbReference>
<dbReference type="InterPro" id="IPR050469">
    <property type="entry name" value="Diguanylate_Cyclase"/>
</dbReference>
<accession>A0A6L6PXU4</accession>
<name>A0A6L6PXU4_9BURK</name>
<feature type="domain" description="Response regulatory" evidence="4">
    <location>
        <begin position="35"/>
        <end position="159"/>
    </location>
</feature>
<dbReference type="AlphaFoldDB" id="A0A6L6PXU4"/>
<keyword evidence="7" id="KW-1185">Reference proteome</keyword>
<evidence type="ECO:0000313" key="6">
    <source>
        <dbReference type="EMBL" id="MTW02285.1"/>
    </source>
</evidence>
<dbReference type="CDD" id="cd00156">
    <property type="entry name" value="REC"/>
    <property type="match status" value="1"/>
</dbReference>
<evidence type="ECO:0000256" key="2">
    <source>
        <dbReference type="ARBA" id="ARBA00034247"/>
    </source>
</evidence>
<dbReference type="PROSITE" id="PS50110">
    <property type="entry name" value="RESPONSE_REGULATORY"/>
    <property type="match status" value="1"/>
</dbReference>
<organism evidence="6 7">
    <name type="scientific">Pseudoduganella ginsengisoli</name>
    <dbReference type="NCBI Taxonomy" id="1462440"/>
    <lineage>
        <taxon>Bacteria</taxon>
        <taxon>Pseudomonadati</taxon>
        <taxon>Pseudomonadota</taxon>
        <taxon>Betaproteobacteria</taxon>
        <taxon>Burkholderiales</taxon>
        <taxon>Oxalobacteraceae</taxon>
        <taxon>Telluria group</taxon>
        <taxon>Pseudoduganella</taxon>
    </lineage>
</organism>
<reference evidence="6 7" key="1">
    <citation type="submission" date="2019-11" db="EMBL/GenBank/DDBJ databases">
        <title>Type strains purchased from KCTC, JCM and DSMZ.</title>
        <authorList>
            <person name="Lu H."/>
        </authorList>
    </citation>
    <scope>NUCLEOTIDE SEQUENCE [LARGE SCALE GENOMIC DNA]</scope>
    <source>
        <strain evidence="6 7">KCTC 42409</strain>
    </source>
</reference>
<dbReference type="OrthoDB" id="9813903at2"/>
<feature type="modified residue" description="4-aspartylphosphate" evidence="3">
    <location>
        <position position="90"/>
    </location>
</feature>
<feature type="domain" description="GGDEF" evidence="5">
    <location>
        <begin position="221"/>
        <end position="351"/>
    </location>
</feature>
<comment type="catalytic activity">
    <reaction evidence="2">
        <text>2 GTP = 3',3'-c-di-GMP + 2 diphosphate</text>
        <dbReference type="Rhea" id="RHEA:24898"/>
        <dbReference type="ChEBI" id="CHEBI:33019"/>
        <dbReference type="ChEBI" id="CHEBI:37565"/>
        <dbReference type="ChEBI" id="CHEBI:58805"/>
        <dbReference type="EC" id="2.7.7.65"/>
    </reaction>
</comment>
<dbReference type="GO" id="GO:0000160">
    <property type="term" value="P:phosphorelay signal transduction system"/>
    <property type="evidence" value="ECO:0007669"/>
    <property type="project" value="InterPro"/>
</dbReference>
<dbReference type="NCBIfam" id="TIGR00254">
    <property type="entry name" value="GGDEF"/>
    <property type="match status" value="1"/>
</dbReference>
<comment type="caution">
    <text evidence="6">The sequence shown here is derived from an EMBL/GenBank/DDBJ whole genome shotgun (WGS) entry which is preliminary data.</text>
</comment>
<dbReference type="InterPro" id="IPR029787">
    <property type="entry name" value="Nucleotide_cyclase"/>
</dbReference>
<dbReference type="PANTHER" id="PTHR45138:SF9">
    <property type="entry name" value="DIGUANYLATE CYCLASE DGCM-RELATED"/>
    <property type="match status" value="1"/>
</dbReference>
<dbReference type="PROSITE" id="PS50887">
    <property type="entry name" value="GGDEF"/>
    <property type="match status" value="1"/>
</dbReference>
<evidence type="ECO:0000256" key="3">
    <source>
        <dbReference type="PROSITE-ProRule" id="PRU00169"/>
    </source>
</evidence>
<dbReference type="EC" id="2.7.7.65" evidence="1"/>
<evidence type="ECO:0000313" key="7">
    <source>
        <dbReference type="Proteomes" id="UP000484015"/>
    </source>
</evidence>
<dbReference type="SUPFAM" id="SSF55073">
    <property type="entry name" value="Nucleotide cyclase"/>
    <property type="match status" value="1"/>
</dbReference>
<dbReference type="InterPro" id="IPR000160">
    <property type="entry name" value="GGDEF_dom"/>
</dbReference>
<dbReference type="FunFam" id="3.30.70.270:FF:000001">
    <property type="entry name" value="Diguanylate cyclase domain protein"/>
    <property type="match status" value="1"/>
</dbReference>
<dbReference type="Pfam" id="PF00990">
    <property type="entry name" value="GGDEF"/>
    <property type="match status" value="1"/>
</dbReference>
<dbReference type="EMBL" id="WNLA01000004">
    <property type="protein sequence ID" value="MTW02285.1"/>
    <property type="molecule type" value="Genomic_DNA"/>
</dbReference>
<dbReference type="Proteomes" id="UP000484015">
    <property type="component" value="Unassembled WGS sequence"/>
</dbReference>
<dbReference type="CDD" id="cd01949">
    <property type="entry name" value="GGDEF"/>
    <property type="match status" value="1"/>
</dbReference>
<dbReference type="PANTHER" id="PTHR45138">
    <property type="entry name" value="REGULATORY COMPONENTS OF SENSORY TRANSDUCTION SYSTEM"/>
    <property type="match status" value="1"/>
</dbReference>
<gene>
    <name evidence="6" type="ORF">GM668_09280</name>
</gene>
<dbReference type="InterPro" id="IPR001789">
    <property type="entry name" value="Sig_transdc_resp-reg_receiver"/>
</dbReference>
<evidence type="ECO:0000259" key="5">
    <source>
        <dbReference type="PROSITE" id="PS50887"/>
    </source>
</evidence>
<dbReference type="SUPFAM" id="SSF52172">
    <property type="entry name" value="CheY-like"/>
    <property type="match status" value="1"/>
</dbReference>
<evidence type="ECO:0000259" key="4">
    <source>
        <dbReference type="PROSITE" id="PS50110"/>
    </source>
</evidence>
<dbReference type="Gene3D" id="3.30.70.270">
    <property type="match status" value="1"/>
</dbReference>
<sequence length="351" mass="38229">MHWSISMISPDTSDSIPFLAEDACPDPCGELAPWKILIVDDDPHVHAVTELILRHISFRNRTLQIYNAESAAAARDLLQREPDFAFALIDVVMETADAGLELVHHIREERKDRAIRLVLRTGQPGYAPEQDVVLAYEIDDYKSKTELTAQKLFTSVVACLRAYELITEINALNAELEARVAMRTAELQKLAMLDPLTGAGNRRHLEERAAAEIADCQRTGRELGVIMFDIDHFKHINDTWGHAAGDLVLQKVVQTAAAQLRATDFLARIGGEEFVILVPGDGLAGAVHIAERIRAALAGCPVCAQAASIPVTSSFGVTVVTETSLDGALVRADEALYQAKHGGRNQVAAAA</sequence>
<keyword evidence="3" id="KW-0597">Phosphoprotein</keyword>
<evidence type="ECO:0000256" key="1">
    <source>
        <dbReference type="ARBA" id="ARBA00012528"/>
    </source>
</evidence>
<dbReference type="Gene3D" id="3.40.50.2300">
    <property type="match status" value="1"/>
</dbReference>
<dbReference type="InterPro" id="IPR011006">
    <property type="entry name" value="CheY-like_superfamily"/>
</dbReference>
<protein>
    <recommendedName>
        <fullName evidence="1">diguanylate cyclase</fullName>
        <ecNumber evidence="1">2.7.7.65</ecNumber>
    </recommendedName>
</protein>
<dbReference type="InterPro" id="IPR043128">
    <property type="entry name" value="Rev_trsase/Diguanyl_cyclase"/>
</dbReference>
<dbReference type="GO" id="GO:0052621">
    <property type="term" value="F:diguanylate cyclase activity"/>
    <property type="evidence" value="ECO:0007669"/>
    <property type="project" value="UniProtKB-EC"/>
</dbReference>